<accession>A0A9Q0K9S9</accession>
<keyword evidence="1" id="KW-0812">Transmembrane</keyword>
<evidence type="ECO:0000313" key="3">
    <source>
        <dbReference type="Proteomes" id="UP001141806"/>
    </source>
</evidence>
<dbReference type="EMBL" id="JAMYWD010000007">
    <property type="protein sequence ID" value="KAJ4966536.1"/>
    <property type="molecule type" value="Genomic_DNA"/>
</dbReference>
<gene>
    <name evidence="2" type="ORF">NE237_018385</name>
</gene>
<proteinExistence type="predicted"/>
<dbReference type="AlphaFoldDB" id="A0A9Q0K9S9"/>
<protein>
    <submittedName>
        <fullName evidence="2">Uncharacterized protein</fullName>
    </submittedName>
</protein>
<feature type="transmembrane region" description="Helical" evidence="1">
    <location>
        <begin position="26"/>
        <end position="44"/>
    </location>
</feature>
<dbReference type="Proteomes" id="UP001141806">
    <property type="component" value="Unassembled WGS sequence"/>
</dbReference>
<keyword evidence="3" id="KW-1185">Reference proteome</keyword>
<evidence type="ECO:0000256" key="1">
    <source>
        <dbReference type="SAM" id="Phobius"/>
    </source>
</evidence>
<keyword evidence="1" id="KW-1133">Transmembrane helix</keyword>
<evidence type="ECO:0000313" key="2">
    <source>
        <dbReference type="EMBL" id="KAJ4966536.1"/>
    </source>
</evidence>
<reference evidence="2" key="1">
    <citation type="journal article" date="2023" name="Plant J.">
        <title>The genome of the king protea, Protea cynaroides.</title>
        <authorList>
            <person name="Chang J."/>
            <person name="Duong T.A."/>
            <person name="Schoeman C."/>
            <person name="Ma X."/>
            <person name="Roodt D."/>
            <person name="Barker N."/>
            <person name="Li Z."/>
            <person name="Van de Peer Y."/>
            <person name="Mizrachi E."/>
        </authorList>
    </citation>
    <scope>NUCLEOTIDE SEQUENCE</scope>
    <source>
        <tissue evidence="2">Young leaves</tissue>
    </source>
</reference>
<organism evidence="2 3">
    <name type="scientific">Protea cynaroides</name>
    <dbReference type="NCBI Taxonomy" id="273540"/>
    <lineage>
        <taxon>Eukaryota</taxon>
        <taxon>Viridiplantae</taxon>
        <taxon>Streptophyta</taxon>
        <taxon>Embryophyta</taxon>
        <taxon>Tracheophyta</taxon>
        <taxon>Spermatophyta</taxon>
        <taxon>Magnoliopsida</taxon>
        <taxon>Proteales</taxon>
        <taxon>Proteaceae</taxon>
        <taxon>Protea</taxon>
    </lineage>
</organism>
<name>A0A9Q0K9S9_9MAGN</name>
<sequence length="118" mass="13030">MPGRIEFLSSTDRYPWSPTSWANPPALFFPLAIALLRVVVAWKLPSLQIKGKSLASSVLSSWVAMLMQEQRSSDAKNAEATPLMSQTAAPSSFRHTGMVLLVVDVRTPFGFKRLVQLV</sequence>
<comment type="caution">
    <text evidence="2">The sequence shown here is derived from an EMBL/GenBank/DDBJ whole genome shotgun (WGS) entry which is preliminary data.</text>
</comment>
<keyword evidence="1" id="KW-0472">Membrane</keyword>